<keyword evidence="5 8" id="KW-1133">Transmembrane helix</keyword>
<keyword evidence="6 8" id="KW-0472">Membrane</keyword>
<name>A0AAV7N7J4_PLEWA</name>
<feature type="region of interest" description="Disordered" evidence="7">
    <location>
        <begin position="164"/>
        <end position="215"/>
    </location>
</feature>
<keyword evidence="4 9" id="KW-0732">Signal</keyword>
<evidence type="ECO:0000313" key="11">
    <source>
        <dbReference type="EMBL" id="KAJ1111174.1"/>
    </source>
</evidence>
<comment type="subcellular location">
    <subcellularLocation>
        <location evidence="1">Membrane</location>
        <topology evidence="1">Multi-pass membrane protein</topology>
    </subcellularLocation>
</comment>
<feature type="chain" id="PRO_5043709233" description="Proline-rich transmembrane protein 3/4 domain-containing protein" evidence="9">
    <location>
        <begin position="28"/>
        <end position="1306"/>
    </location>
</feature>
<evidence type="ECO:0000256" key="8">
    <source>
        <dbReference type="SAM" id="Phobius"/>
    </source>
</evidence>
<feature type="region of interest" description="Disordered" evidence="7">
    <location>
        <begin position="1264"/>
        <end position="1283"/>
    </location>
</feature>
<feature type="transmembrane region" description="Helical" evidence="8">
    <location>
        <begin position="755"/>
        <end position="776"/>
    </location>
</feature>
<evidence type="ECO:0000313" key="12">
    <source>
        <dbReference type="Proteomes" id="UP001066276"/>
    </source>
</evidence>
<proteinExistence type="predicted"/>
<accession>A0AAV7N7J4</accession>
<dbReference type="Proteomes" id="UP001066276">
    <property type="component" value="Chromosome 9"/>
</dbReference>
<feature type="transmembrane region" description="Helical" evidence="8">
    <location>
        <begin position="722"/>
        <end position="743"/>
    </location>
</feature>
<evidence type="ECO:0000256" key="4">
    <source>
        <dbReference type="ARBA" id="ARBA00022729"/>
    </source>
</evidence>
<feature type="transmembrane region" description="Helical" evidence="8">
    <location>
        <begin position="858"/>
        <end position="879"/>
    </location>
</feature>
<feature type="transmembrane region" description="Helical" evidence="8">
    <location>
        <begin position="828"/>
        <end position="852"/>
    </location>
</feature>
<keyword evidence="12" id="KW-1185">Reference proteome</keyword>
<feature type="transmembrane region" description="Helical" evidence="8">
    <location>
        <begin position="922"/>
        <end position="943"/>
    </location>
</feature>
<evidence type="ECO:0000256" key="7">
    <source>
        <dbReference type="SAM" id="MobiDB-lite"/>
    </source>
</evidence>
<feature type="transmembrane region" description="Helical" evidence="8">
    <location>
        <begin position="963"/>
        <end position="980"/>
    </location>
</feature>
<dbReference type="Pfam" id="PF25987">
    <property type="entry name" value="PRRT3"/>
    <property type="match status" value="1"/>
</dbReference>
<feature type="compositionally biased region" description="Polar residues" evidence="7">
    <location>
        <begin position="171"/>
        <end position="183"/>
    </location>
</feature>
<sequence>MMMRPEDLQVWTYLVALILSEPSLLNANNQDVGADGPNELFREIPPRNASHQAFQKPLQAQDGDVLPRTQHSNSTEPMLVDILSLKDENRTKQETFVTPSGFRLGIPLGGNLHSRTVTSPALIQDGVSQHMVQGRPIDNNFHVELTGEAQTLTTMLQYPATFGQMKPPNLTKPSSENQDTLPSSDVMPAMQGPHSLDQKNEGKLASSEHNGDLKDKSVLFGNERPIFQTLGATSEERNDLEMFAHVDSNMERSLSTVRPTVSTVSLVRSTGILLSETSPELGMRRDVHMESTNTIAAIDPRDNTLEVQNRFPNVESNALEPSVSTGSLRAEKIFIDDNFIPWNDQGGLSPVSEKYLASYRTTQGYLTMQERSQILTSPGSNEVLSVDIKNLADSLLDKRDVTVNNSKYLPEEPGTGREDIINAYSGTFFPKSTKEAGIFTSRIPPIESSQDSLWTTTTTKAPKHSQPTWSTWFTKENPKDSLSTYQSGHINLESRANTWTETLFAHQLSTRKPFSIAVQEVGAPEELAQHATGKVSNPKTPTPDMHVFVLHPRETATPSVLALSKGPSEGRGPEVAPEMAPAATGPVVAARSGTSSGALEYGTPVTWKAPGSAQRESAIGSTRPYSIPHEKTTTASPQISSGLTTISKISVTGRRGQIRVTTQRALQKPRLIEALPSVSSFKEPSLTPPCQGTHGACELLVPNRTYLQWNDLKRTLSFAWEMHVYGTAVLYLILSIIALINLIGSPILHSFNLPYVMASNALLVLVGLLRAVFFFTDPYATKSTLSPQTALVLYNITFPLILTAFAVLVLMMLKIAQLEVLPPKIQSLPLLGVVGVVQFVVLFSADLFSHFLNPSVNIVLHFLSASWGIFLMVGNVVAYHKLRKSSDAIVSRPQMESPASDDTLDLQDRGRNLKCLFTSSRVLLACSVFGLLCCGFQVYAVLWLFEILGRFNEFSWSWWFLQFWYRIFELALCFAMLFVASHSFCRKCGSSDHTCWAKIVQYLCAYSKTETPDYPNNCYDWANGHQDKSTNNDISKSLIRNPPENVPLKSLKDNNENKITIGFYNAGSSSPLARPKPGLVFGPKSQNVVIGRSHTSICFEKESMLSLADLEFRPPSPINLSRSIDEALFREHLVRDSIFLDSSLQYPSYLSRQDSCSSLKECSTLNPTIDPLISSDLKMRRNSIPEYMYSLARCSSVTDVNSPSVSLPQSKDLPNDVTTEAAASGSSLDSFSKESIKISWNPWRHGRSSIESLPLEDAPSSQLLAQASNSAVPAEVKEPKKGSAKSLLKLSQGIDCHSISSDTIEL</sequence>
<evidence type="ECO:0000256" key="1">
    <source>
        <dbReference type="ARBA" id="ARBA00004141"/>
    </source>
</evidence>
<evidence type="ECO:0000256" key="2">
    <source>
        <dbReference type="ARBA" id="ARBA00022553"/>
    </source>
</evidence>
<comment type="caution">
    <text evidence="11">The sequence shown here is derived from an EMBL/GenBank/DDBJ whole genome shotgun (WGS) entry which is preliminary data.</text>
</comment>
<dbReference type="EMBL" id="JANPWB010000013">
    <property type="protein sequence ID" value="KAJ1111174.1"/>
    <property type="molecule type" value="Genomic_DNA"/>
</dbReference>
<dbReference type="InterPro" id="IPR043242">
    <property type="entry name" value="PRRT3"/>
</dbReference>
<organism evidence="11 12">
    <name type="scientific">Pleurodeles waltl</name>
    <name type="common">Iberian ribbed newt</name>
    <dbReference type="NCBI Taxonomy" id="8319"/>
    <lineage>
        <taxon>Eukaryota</taxon>
        <taxon>Metazoa</taxon>
        <taxon>Chordata</taxon>
        <taxon>Craniata</taxon>
        <taxon>Vertebrata</taxon>
        <taxon>Euteleostomi</taxon>
        <taxon>Amphibia</taxon>
        <taxon>Batrachia</taxon>
        <taxon>Caudata</taxon>
        <taxon>Salamandroidea</taxon>
        <taxon>Salamandridae</taxon>
        <taxon>Pleurodelinae</taxon>
        <taxon>Pleurodeles</taxon>
    </lineage>
</organism>
<keyword evidence="2" id="KW-0597">Phosphoprotein</keyword>
<gene>
    <name evidence="11" type="ORF">NDU88_008511</name>
</gene>
<protein>
    <recommendedName>
        <fullName evidence="10">Proline-rich transmembrane protein 3/4 domain-containing protein</fullName>
    </recommendedName>
</protein>
<evidence type="ECO:0000256" key="9">
    <source>
        <dbReference type="SAM" id="SignalP"/>
    </source>
</evidence>
<evidence type="ECO:0000256" key="5">
    <source>
        <dbReference type="ARBA" id="ARBA00022989"/>
    </source>
</evidence>
<feature type="transmembrane region" description="Helical" evidence="8">
    <location>
        <begin position="796"/>
        <end position="816"/>
    </location>
</feature>
<keyword evidence="3 8" id="KW-0812">Transmembrane</keyword>
<feature type="signal peptide" evidence="9">
    <location>
        <begin position="1"/>
        <end position="27"/>
    </location>
</feature>
<dbReference type="PANTHER" id="PTHR47400:SF1">
    <property type="entry name" value="PROLINE-RICH TRANSMEMBRANE PROTEIN 3"/>
    <property type="match status" value="1"/>
</dbReference>
<evidence type="ECO:0000256" key="3">
    <source>
        <dbReference type="ARBA" id="ARBA00022692"/>
    </source>
</evidence>
<dbReference type="InterPro" id="IPR059081">
    <property type="entry name" value="PRRT3-4"/>
</dbReference>
<dbReference type="PANTHER" id="PTHR47400">
    <property type="entry name" value="PROLINE-RICH TRANSMEMBRANE PROTEIN 3"/>
    <property type="match status" value="1"/>
</dbReference>
<evidence type="ECO:0000259" key="10">
    <source>
        <dbReference type="Pfam" id="PF25987"/>
    </source>
</evidence>
<feature type="domain" description="Proline-rich transmembrane protein 3/4" evidence="10">
    <location>
        <begin position="701"/>
        <end position="1004"/>
    </location>
</feature>
<evidence type="ECO:0000256" key="6">
    <source>
        <dbReference type="ARBA" id="ARBA00023136"/>
    </source>
</evidence>
<reference evidence="11" key="1">
    <citation type="journal article" date="2022" name="bioRxiv">
        <title>Sequencing and chromosome-scale assembly of the giantPleurodeles waltlgenome.</title>
        <authorList>
            <person name="Brown T."/>
            <person name="Elewa A."/>
            <person name="Iarovenko S."/>
            <person name="Subramanian E."/>
            <person name="Araus A.J."/>
            <person name="Petzold A."/>
            <person name="Susuki M."/>
            <person name="Suzuki K.-i.T."/>
            <person name="Hayashi T."/>
            <person name="Toyoda A."/>
            <person name="Oliveira C."/>
            <person name="Osipova E."/>
            <person name="Leigh N.D."/>
            <person name="Simon A."/>
            <person name="Yun M.H."/>
        </authorList>
    </citation>
    <scope>NUCLEOTIDE SEQUENCE</scope>
    <source>
        <strain evidence="11">20211129_DDA</strain>
        <tissue evidence="11">Liver</tissue>
    </source>
</reference>